<evidence type="ECO:0000256" key="3">
    <source>
        <dbReference type="SAM" id="SignalP"/>
    </source>
</evidence>
<dbReference type="InterPro" id="IPR050845">
    <property type="entry name" value="Cu-binding_ET"/>
</dbReference>
<dbReference type="PANTHER" id="PTHR38439">
    <property type="entry name" value="AURACYANIN-B"/>
    <property type="match status" value="1"/>
</dbReference>
<accession>A0ABV7G0H9</accession>
<evidence type="ECO:0000313" key="6">
    <source>
        <dbReference type="Proteomes" id="UP001595593"/>
    </source>
</evidence>
<dbReference type="Pfam" id="PF13473">
    <property type="entry name" value="Cupredoxin_1"/>
    <property type="match status" value="1"/>
</dbReference>
<feature type="domain" description="EfeO-type cupredoxin-like" evidence="4">
    <location>
        <begin position="25"/>
        <end position="86"/>
    </location>
</feature>
<dbReference type="PANTHER" id="PTHR38439:SF3">
    <property type="entry name" value="COPPER-RESISTANT CUPROPROTEIN COPI"/>
    <property type="match status" value="1"/>
</dbReference>
<gene>
    <name evidence="5" type="ORF">ACFOD4_08560</name>
</gene>
<dbReference type="Proteomes" id="UP001595593">
    <property type="component" value="Unassembled WGS sequence"/>
</dbReference>
<evidence type="ECO:0000259" key="4">
    <source>
        <dbReference type="Pfam" id="PF13473"/>
    </source>
</evidence>
<sequence>MRLATSVAAAALALFAATALPQPAAADAAYQAFGARGRAQDVKRTIDIVMRDNSYQPQRIQVRAGETVRFRVRNAGELLHEFNIGTAAMHQQHQREMQAMFESGMMSATSKDAMAGMDHSKMPGMNHGAMGHGGMSHGSMNHGSAPMRHDDPNAVLVDPGKTEEMVFKFTKATTLEFACNIPGHYESGMVGSVTFSR</sequence>
<dbReference type="Gene3D" id="2.60.40.420">
    <property type="entry name" value="Cupredoxins - blue copper proteins"/>
    <property type="match status" value="1"/>
</dbReference>
<dbReference type="InterPro" id="IPR008972">
    <property type="entry name" value="Cupredoxin"/>
</dbReference>
<evidence type="ECO:0000256" key="1">
    <source>
        <dbReference type="ARBA" id="ARBA00022723"/>
    </source>
</evidence>
<protein>
    <submittedName>
        <fullName evidence="5">Cupredoxin domain-containing protein</fullName>
    </submittedName>
</protein>
<name>A0ABV7G0H9_9PROT</name>
<keyword evidence="1" id="KW-0479">Metal-binding</keyword>
<evidence type="ECO:0000256" key="2">
    <source>
        <dbReference type="ARBA" id="ARBA00023008"/>
    </source>
</evidence>
<keyword evidence="3" id="KW-0732">Signal</keyword>
<proteinExistence type="predicted"/>
<organism evidence="5 6">
    <name type="scientific">Teichococcus globiformis</name>
    <dbReference type="NCBI Taxonomy" id="2307229"/>
    <lineage>
        <taxon>Bacteria</taxon>
        <taxon>Pseudomonadati</taxon>
        <taxon>Pseudomonadota</taxon>
        <taxon>Alphaproteobacteria</taxon>
        <taxon>Acetobacterales</taxon>
        <taxon>Roseomonadaceae</taxon>
        <taxon>Roseomonas</taxon>
    </lineage>
</organism>
<reference evidence="6" key="1">
    <citation type="journal article" date="2019" name="Int. J. Syst. Evol. Microbiol.">
        <title>The Global Catalogue of Microorganisms (GCM) 10K type strain sequencing project: providing services to taxonomists for standard genome sequencing and annotation.</title>
        <authorList>
            <consortium name="The Broad Institute Genomics Platform"/>
            <consortium name="The Broad Institute Genome Sequencing Center for Infectious Disease"/>
            <person name="Wu L."/>
            <person name="Ma J."/>
        </authorList>
    </citation>
    <scope>NUCLEOTIDE SEQUENCE [LARGE SCALE GENOMIC DNA]</scope>
    <source>
        <strain evidence="6">KCTC 52094</strain>
    </source>
</reference>
<keyword evidence="2" id="KW-0186">Copper</keyword>
<feature type="signal peptide" evidence="3">
    <location>
        <begin position="1"/>
        <end position="24"/>
    </location>
</feature>
<feature type="chain" id="PRO_5047459921" evidence="3">
    <location>
        <begin position="25"/>
        <end position="197"/>
    </location>
</feature>
<comment type="caution">
    <text evidence="5">The sequence shown here is derived from an EMBL/GenBank/DDBJ whole genome shotgun (WGS) entry which is preliminary data.</text>
</comment>
<evidence type="ECO:0000313" key="5">
    <source>
        <dbReference type="EMBL" id="MFC3125109.1"/>
    </source>
</evidence>
<dbReference type="SUPFAM" id="SSF49503">
    <property type="entry name" value="Cupredoxins"/>
    <property type="match status" value="1"/>
</dbReference>
<keyword evidence="6" id="KW-1185">Reference proteome</keyword>
<dbReference type="EMBL" id="JBHRTN010000008">
    <property type="protein sequence ID" value="MFC3125109.1"/>
    <property type="molecule type" value="Genomic_DNA"/>
</dbReference>
<dbReference type="RefSeq" id="WP_379595590.1">
    <property type="nucleotide sequence ID" value="NZ_JBHRTN010000008.1"/>
</dbReference>
<dbReference type="InterPro" id="IPR028096">
    <property type="entry name" value="EfeO_Cupredoxin"/>
</dbReference>